<protein>
    <submittedName>
        <fullName evidence="1">Unannotated protein</fullName>
    </submittedName>
</protein>
<reference evidence="1" key="1">
    <citation type="submission" date="2020-05" db="EMBL/GenBank/DDBJ databases">
        <authorList>
            <person name="Chiriac C."/>
            <person name="Salcher M."/>
            <person name="Ghai R."/>
            <person name="Kavagutti S V."/>
        </authorList>
    </citation>
    <scope>NUCLEOTIDE SEQUENCE</scope>
</reference>
<name>A0A6J6MGY8_9ZZZZ</name>
<dbReference type="AlphaFoldDB" id="A0A6J6MGY8"/>
<gene>
    <name evidence="1" type="ORF">UFOPK2310_00749</name>
</gene>
<organism evidence="1">
    <name type="scientific">freshwater metagenome</name>
    <dbReference type="NCBI Taxonomy" id="449393"/>
    <lineage>
        <taxon>unclassified sequences</taxon>
        <taxon>metagenomes</taxon>
        <taxon>ecological metagenomes</taxon>
    </lineage>
</organism>
<dbReference type="EMBL" id="CAEZWW010000076">
    <property type="protein sequence ID" value="CAB4673470.1"/>
    <property type="molecule type" value="Genomic_DNA"/>
</dbReference>
<accession>A0A6J6MGY8</accession>
<proteinExistence type="predicted"/>
<sequence length="90" mass="10056">MPGNVYHIIGPPHYIKVFLVIEISAITGGVVTRECIQIRINKALIIAPQSRQGARRHWEFDDNCTFGSCGLLPAFAVKDLHVIARDNDTR</sequence>
<evidence type="ECO:0000313" key="1">
    <source>
        <dbReference type="EMBL" id="CAB4673470.1"/>
    </source>
</evidence>